<proteinExistence type="predicted"/>
<evidence type="ECO:0000259" key="1">
    <source>
        <dbReference type="Pfam" id="PF20710"/>
    </source>
</evidence>
<organism evidence="2">
    <name type="scientific">Ditylum brightwellii</name>
    <dbReference type="NCBI Taxonomy" id="49249"/>
    <lineage>
        <taxon>Eukaryota</taxon>
        <taxon>Sar</taxon>
        <taxon>Stramenopiles</taxon>
        <taxon>Ochrophyta</taxon>
        <taxon>Bacillariophyta</taxon>
        <taxon>Mediophyceae</taxon>
        <taxon>Lithodesmiophycidae</taxon>
        <taxon>Lithodesmiales</taxon>
        <taxon>Lithodesmiaceae</taxon>
        <taxon>Ditylum</taxon>
    </lineage>
</organism>
<name>A0A7S4VKX8_9STRA</name>
<protein>
    <recommendedName>
        <fullName evidence="1">DUF6824 domain-containing protein</fullName>
    </recommendedName>
</protein>
<evidence type="ECO:0000313" key="2">
    <source>
        <dbReference type="EMBL" id="CAE4589707.1"/>
    </source>
</evidence>
<accession>A0A7S4VKX8</accession>
<gene>
    <name evidence="2" type="ORF">DBRI00130_LOCUS5770</name>
</gene>
<dbReference type="InterPro" id="IPR049227">
    <property type="entry name" value="DUF6824"/>
</dbReference>
<feature type="domain" description="DUF6824" evidence="1">
    <location>
        <begin position="22"/>
        <end position="109"/>
    </location>
</feature>
<dbReference type="Pfam" id="PF20710">
    <property type="entry name" value="DUF6824"/>
    <property type="match status" value="1"/>
</dbReference>
<sequence length="194" mass="22596">MRNRRFQNLIMLPDDFTPSSHDIICGKGKDCYDHKGNRWFRHIVSFYVDGYIAAKDSKFKKSKIVSDIFNKIRRYLGRNNGFVSRDRKNGNWCQVCAAKAREKIGHELRVAVSNRGKKAEKAKMLAHEAQKFRRLHVIQQAIFAELKVKSDMEMALEEKGSLDEEQDEIQCIMEEDDAFLNIDDMDLIYMLGVD</sequence>
<dbReference type="EMBL" id="HBNS01007117">
    <property type="protein sequence ID" value="CAE4589707.1"/>
    <property type="molecule type" value="Transcribed_RNA"/>
</dbReference>
<reference evidence="2" key="1">
    <citation type="submission" date="2021-01" db="EMBL/GenBank/DDBJ databases">
        <authorList>
            <person name="Corre E."/>
            <person name="Pelletier E."/>
            <person name="Niang G."/>
            <person name="Scheremetjew M."/>
            <person name="Finn R."/>
            <person name="Kale V."/>
            <person name="Holt S."/>
            <person name="Cochrane G."/>
            <person name="Meng A."/>
            <person name="Brown T."/>
            <person name="Cohen L."/>
        </authorList>
    </citation>
    <scope>NUCLEOTIDE SEQUENCE</scope>
    <source>
        <strain evidence="2">GSO104</strain>
    </source>
</reference>
<dbReference type="AlphaFoldDB" id="A0A7S4VKX8"/>